<dbReference type="PROSITE" id="PS51819">
    <property type="entry name" value="VOC"/>
    <property type="match status" value="2"/>
</dbReference>
<name>A0A380P4Y2_STRGR</name>
<sequence length="267" mass="29012">MLTTRYVDGVPNWLDLGTPDPGAATYFYSALFGWTFRPSERPEASGYGFFELGGRVVAGAMHISVERSSPSWTVYFRTADADATADAVRAAGGHVSFRPMAVHDQGRLALFNDRAGAAFGVWQPGTTEGLGVVGEDNALCWVEHYGPTVEDAVDFYRSVYGWNTYEVPYSGGSYTTVGPAGEGEDRMFGGLIDLAERIERGSAAHWLPYFAVDDPDAVCRRAREQGGSVRMEPTDLEGVGRLAKLGDPWGARFAVLKPLPPQSRPDM</sequence>
<dbReference type="InterPro" id="IPR004360">
    <property type="entry name" value="Glyas_Fos-R_dOase_dom"/>
</dbReference>
<dbReference type="GeneID" id="95069087"/>
<dbReference type="InterPro" id="IPR029068">
    <property type="entry name" value="Glyas_Bleomycin-R_OHBP_Dase"/>
</dbReference>
<dbReference type="PANTHER" id="PTHR33993">
    <property type="entry name" value="GLYOXALASE-RELATED"/>
    <property type="match status" value="1"/>
</dbReference>
<dbReference type="EMBL" id="UHID01000007">
    <property type="protein sequence ID" value="SUP60260.1"/>
    <property type="molecule type" value="Genomic_DNA"/>
</dbReference>
<feature type="domain" description="VOC" evidence="1">
    <location>
        <begin position="138"/>
        <end position="258"/>
    </location>
</feature>
<dbReference type="CDD" id="cd07247">
    <property type="entry name" value="SgaA_N_like"/>
    <property type="match status" value="2"/>
</dbReference>
<evidence type="ECO:0000313" key="3">
    <source>
        <dbReference type="Proteomes" id="UP000254150"/>
    </source>
</evidence>
<proteinExistence type="predicted"/>
<dbReference type="InterPro" id="IPR052164">
    <property type="entry name" value="Anthracycline_SecMetBiosynth"/>
</dbReference>
<feature type="domain" description="VOC" evidence="1">
    <location>
        <begin position="10"/>
        <end position="124"/>
    </location>
</feature>
<dbReference type="Pfam" id="PF00903">
    <property type="entry name" value="Glyoxalase"/>
    <property type="match status" value="2"/>
</dbReference>
<dbReference type="RefSeq" id="WP_100453657.1">
    <property type="nucleotide sequence ID" value="NZ_UHID01000007.1"/>
</dbReference>
<reference evidence="2 3" key="1">
    <citation type="submission" date="2018-06" db="EMBL/GenBank/DDBJ databases">
        <authorList>
            <consortium name="Pathogen Informatics"/>
            <person name="Doyle S."/>
        </authorList>
    </citation>
    <scope>NUCLEOTIDE SEQUENCE [LARGE SCALE GENOMIC DNA]</scope>
    <source>
        <strain evidence="2 3">NCTC7807</strain>
    </source>
</reference>
<dbReference type="Gene3D" id="3.10.180.10">
    <property type="entry name" value="2,3-Dihydroxybiphenyl 1,2-Dioxygenase, domain 1"/>
    <property type="match status" value="2"/>
</dbReference>
<organism evidence="2 3">
    <name type="scientific">Streptomyces griseus</name>
    <dbReference type="NCBI Taxonomy" id="1911"/>
    <lineage>
        <taxon>Bacteria</taxon>
        <taxon>Bacillati</taxon>
        <taxon>Actinomycetota</taxon>
        <taxon>Actinomycetes</taxon>
        <taxon>Kitasatosporales</taxon>
        <taxon>Streptomycetaceae</taxon>
        <taxon>Streptomyces</taxon>
    </lineage>
</organism>
<accession>A0A380P4Y2</accession>
<evidence type="ECO:0000259" key="1">
    <source>
        <dbReference type="PROSITE" id="PS51819"/>
    </source>
</evidence>
<dbReference type="InterPro" id="IPR037523">
    <property type="entry name" value="VOC_core"/>
</dbReference>
<gene>
    <name evidence="2" type="ORF">NCTC7807_04326</name>
</gene>
<protein>
    <submittedName>
        <fullName evidence="2">Hydroxylase</fullName>
    </submittedName>
</protein>
<dbReference type="PANTHER" id="PTHR33993:SF10">
    <property type="entry name" value="CONSERVED PROTEIN"/>
    <property type="match status" value="1"/>
</dbReference>
<dbReference type="SUPFAM" id="SSF54593">
    <property type="entry name" value="Glyoxalase/Bleomycin resistance protein/Dihydroxybiphenyl dioxygenase"/>
    <property type="match status" value="2"/>
</dbReference>
<dbReference type="Proteomes" id="UP000254150">
    <property type="component" value="Unassembled WGS sequence"/>
</dbReference>
<evidence type="ECO:0000313" key="2">
    <source>
        <dbReference type="EMBL" id="SUP60260.1"/>
    </source>
</evidence>
<dbReference type="AlphaFoldDB" id="A0A380P4Y2"/>